<dbReference type="InterPro" id="IPR036691">
    <property type="entry name" value="Endo/exonu/phosph_ase_sf"/>
</dbReference>
<name>A0A2K3KHK4_TRIPR</name>
<feature type="non-terminal residue" evidence="7">
    <location>
        <position position="190"/>
    </location>
</feature>
<dbReference type="PANTHER" id="PTHR22748:SF11">
    <property type="entry name" value="OS07G0184032 PROTEIN"/>
    <property type="match status" value="1"/>
</dbReference>
<keyword evidence="5" id="KW-0460">Magnesium</keyword>
<accession>A0A2K3KHK4</accession>
<protein>
    <recommendedName>
        <fullName evidence="6">Endonuclease/exonuclease/phosphatase domain-containing protein</fullName>
    </recommendedName>
</protein>
<dbReference type="GO" id="GO:0005634">
    <property type="term" value="C:nucleus"/>
    <property type="evidence" value="ECO:0007669"/>
    <property type="project" value="TreeGrafter"/>
</dbReference>
<dbReference type="EMBL" id="ASHM01096664">
    <property type="protein sequence ID" value="PNX65767.1"/>
    <property type="molecule type" value="Genomic_DNA"/>
</dbReference>
<reference evidence="7 8" key="1">
    <citation type="journal article" date="2014" name="Am. J. Bot.">
        <title>Genome assembly and annotation for red clover (Trifolium pratense; Fabaceae).</title>
        <authorList>
            <person name="Istvanek J."/>
            <person name="Jaros M."/>
            <person name="Krenek A."/>
            <person name="Repkova J."/>
        </authorList>
    </citation>
    <scope>NUCLEOTIDE SEQUENCE [LARGE SCALE GENOMIC DNA]</scope>
    <source>
        <strain evidence="8">cv. Tatra</strain>
        <tissue evidence="7">Young leaves</tissue>
    </source>
</reference>
<comment type="similarity">
    <text evidence="2">Belongs to the DNA repair enzymes AP/ExoA family.</text>
</comment>
<evidence type="ECO:0000256" key="1">
    <source>
        <dbReference type="ARBA" id="ARBA00001946"/>
    </source>
</evidence>
<evidence type="ECO:0000313" key="7">
    <source>
        <dbReference type="EMBL" id="PNX65767.1"/>
    </source>
</evidence>
<evidence type="ECO:0000256" key="3">
    <source>
        <dbReference type="ARBA" id="ARBA00022723"/>
    </source>
</evidence>
<dbReference type="PANTHER" id="PTHR22748">
    <property type="entry name" value="AP ENDONUCLEASE"/>
    <property type="match status" value="1"/>
</dbReference>
<comment type="caution">
    <text evidence="7">The sequence shown here is derived from an EMBL/GenBank/DDBJ whole genome shotgun (WGS) entry which is preliminary data.</text>
</comment>
<reference evidence="7 8" key="2">
    <citation type="journal article" date="2017" name="Front. Plant Sci.">
        <title>Gene Classification and Mining of Molecular Markers Useful in Red Clover (Trifolium pratense) Breeding.</title>
        <authorList>
            <person name="Istvanek J."/>
            <person name="Dluhosova J."/>
            <person name="Dluhos P."/>
            <person name="Patkova L."/>
            <person name="Nedelnik J."/>
            <person name="Repkova J."/>
        </authorList>
    </citation>
    <scope>NUCLEOTIDE SEQUENCE [LARGE SCALE GENOMIC DNA]</scope>
    <source>
        <strain evidence="8">cv. Tatra</strain>
        <tissue evidence="7">Young leaves</tissue>
    </source>
</reference>
<dbReference type="InterPro" id="IPR004808">
    <property type="entry name" value="AP_endonuc_1"/>
</dbReference>
<dbReference type="Pfam" id="PF03372">
    <property type="entry name" value="Exo_endo_phos"/>
    <property type="match status" value="1"/>
</dbReference>
<organism evidence="7 8">
    <name type="scientific">Trifolium pratense</name>
    <name type="common">Red clover</name>
    <dbReference type="NCBI Taxonomy" id="57577"/>
    <lineage>
        <taxon>Eukaryota</taxon>
        <taxon>Viridiplantae</taxon>
        <taxon>Streptophyta</taxon>
        <taxon>Embryophyta</taxon>
        <taxon>Tracheophyta</taxon>
        <taxon>Spermatophyta</taxon>
        <taxon>Magnoliopsida</taxon>
        <taxon>eudicotyledons</taxon>
        <taxon>Gunneridae</taxon>
        <taxon>Pentapetalae</taxon>
        <taxon>rosids</taxon>
        <taxon>fabids</taxon>
        <taxon>Fabales</taxon>
        <taxon>Fabaceae</taxon>
        <taxon>Papilionoideae</taxon>
        <taxon>50 kb inversion clade</taxon>
        <taxon>NPAAA clade</taxon>
        <taxon>Hologalegina</taxon>
        <taxon>IRL clade</taxon>
        <taxon>Trifolieae</taxon>
        <taxon>Trifolium</taxon>
    </lineage>
</organism>
<evidence type="ECO:0000313" key="8">
    <source>
        <dbReference type="Proteomes" id="UP000236291"/>
    </source>
</evidence>
<evidence type="ECO:0000256" key="5">
    <source>
        <dbReference type="ARBA" id="ARBA00022842"/>
    </source>
</evidence>
<dbReference type="GO" id="GO:0046872">
    <property type="term" value="F:metal ion binding"/>
    <property type="evidence" value="ECO:0007669"/>
    <property type="project" value="UniProtKB-KW"/>
</dbReference>
<evidence type="ECO:0000256" key="4">
    <source>
        <dbReference type="ARBA" id="ARBA00022801"/>
    </source>
</evidence>
<comment type="cofactor">
    <cofactor evidence="1">
        <name>Mg(2+)</name>
        <dbReference type="ChEBI" id="CHEBI:18420"/>
    </cofactor>
</comment>
<dbReference type="Proteomes" id="UP000236291">
    <property type="component" value="Unassembled WGS sequence"/>
</dbReference>
<sequence length="190" mass="21484">MKIVSLNLRGWGSSAKRRCLSQLLASGTFDICLLQETKRDRFDDIMIQNLWGHKDAEWVAKESIGLSGGLLMMWNAGMFKIKFCFSGDSFLGLCVEWKEGNLYIINVYSPCSLSGKRKLWSDLLNFKLNNEQGDWCLGGDFNAVLKTGERKGSSSSVRQNEKLEFCHFVEAMELIDVPVAGKKFSWFSAD</sequence>
<dbReference type="GO" id="GO:0008311">
    <property type="term" value="F:double-stranded DNA 3'-5' DNA exonuclease activity"/>
    <property type="evidence" value="ECO:0007669"/>
    <property type="project" value="TreeGrafter"/>
</dbReference>
<dbReference type="AlphaFoldDB" id="A0A2K3KHK4"/>
<gene>
    <name evidence="7" type="ORF">L195_g054707</name>
</gene>
<dbReference type="GO" id="GO:0003906">
    <property type="term" value="F:DNA-(apurinic or apyrimidinic site) endonuclease activity"/>
    <property type="evidence" value="ECO:0007669"/>
    <property type="project" value="TreeGrafter"/>
</dbReference>
<feature type="domain" description="Endonuclease/exonuclease/phosphatase" evidence="6">
    <location>
        <begin position="5"/>
        <end position="145"/>
    </location>
</feature>
<dbReference type="Gene3D" id="3.60.10.10">
    <property type="entry name" value="Endonuclease/exonuclease/phosphatase"/>
    <property type="match status" value="1"/>
</dbReference>
<dbReference type="GO" id="GO:0008081">
    <property type="term" value="F:phosphoric diester hydrolase activity"/>
    <property type="evidence" value="ECO:0007669"/>
    <property type="project" value="TreeGrafter"/>
</dbReference>
<dbReference type="SUPFAM" id="SSF56219">
    <property type="entry name" value="DNase I-like"/>
    <property type="match status" value="1"/>
</dbReference>
<evidence type="ECO:0000256" key="2">
    <source>
        <dbReference type="ARBA" id="ARBA00007092"/>
    </source>
</evidence>
<dbReference type="InterPro" id="IPR005135">
    <property type="entry name" value="Endo/exonuclease/phosphatase"/>
</dbReference>
<keyword evidence="4" id="KW-0378">Hydrolase</keyword>
<proteinExistence type="inferred from homology"/>
<keyword evidence="3" id="KW-0479">Metal-binding</keyword>
<evidence type="ECO:0000259" key="6">
    <source>
        <dbReference type="Pfam" id="PF03372"/>
    </source>
</evidence>
<dbReference type="GO" id="GO:0006284">
    <property type="term" value="P:base-excision repair"/>
    <property type="evidence" value="ECO:0007669"/>
    <property type="project" value="TreeGrafter"/>
</dbReference>